<evidence type="ECO:0000256" key="3">
    <source>
        <dbReference type="ARBA" id="ARBA00022989"/>
    </source>
</evidence>
<keyword evidence="4 5" id="KW-0472">Membrane</keyword>
<evidence type="ECO:0000256" key="1">
    <source>
        <dbReference type="ARBA" id="ARBA00004141"/>
    </source>
</evidence>
<dbReference type="Proteomes" id="UP000185598">
    <property type="component" value="Unassembled WGS sequence"/>
</dbReference>
<feature type="transmembrane region" description="Helical" evidence="5">
    <location>
        <begin position="65"/>
        <end position="82"/>
    </location>
</feature>
<accession>A0A1Q9A398</accession>
<proteinExistence type="predicted"/>
<gene>
    <name evidence="8" type="ORF">BJF91_18330</name>
    <name evidence="7" type="ORF">GGQ71_000285</name>
</gene>
<protein>
    <submittedName>
        <fullName evidence="8">Exopolysaccharide biosynthesis protein</fullName>
    </submittedName>
    <submittedName>
        <fullName evidence="7">Exopolysaccharide production protein ExoQ</fullName>
    </submittedName>
</protein>
<reference evidence="8 9" key="1">
    <citation type="submission" date="2016-09" db="EMBL/GenBank/DDBJ databases">
        <title>Rhizobium oryziradicis sp. nov., isolated from the root of rice.</title>
        <authorList>
            <person name="Zhao J."/>
            <person name="Zhang X."/>
        </authorList>
    </citation>
    <scope>NUCLEOTIDE SEQUENCE [LARGE SCALE GENOMIC DNA]</scope>
    <source>
        <strain evidence="8 9">14971</strain>
    </source>
</reference>
<evidence type="ECO:0000256" key="5">
    <source>
        <dbReference type="SAM" id="Phobius"/>
    </source>
</evidence>
<keyword evidence="3 5" id="KW-1133">Transmembrane helix</keyword>
<dbReference type="EMBL" id="MKIN01000022">
    <property type="protein sequence ID" value="OLP49064.1"/>
    <property type="molecule type" value="Genomic_DNA"/>
</dbReference>
<evidence type="ECO:0000313" key="9">
    <source>
        <dbReference type="Proteomes" id="UP000185598"/>
    </source>
</evidence>
<evidence type="ECO:0000313" key="10">
    <source>
        <dbReference type="Proteomes" id="UP000544107"/>
    </source>
</evidence>
<feature type="transmembrane region" description="Helical" evidence="5">
    <location>
        <begin position="180"/>
        <end position="199"/>
    </location>
</feature>
<feature type="transmembrane region" description="Helical" evidence="5">
    <location>
        <begin position="35"/>
        <end position="53"/>
    </location>
</feature>
<reference evidence="7 10" key="2">
    <citation type="submission" date="2020-08" db="EMBL/GenBank/DDBJ databases">
        <title>Genomic Encyclopedia of Type Strains, Phase IV (KMG-IV): sequencing the most valuable type-strain genomes for metagenomic binning, comparative biology and taxonomic classification.</title>
        <authorList>
            <person name="Goeker M."/>
        </authorList>
    </citation>
    <scope>NUCLEOTIDE SEQUENCE [LARGE SCALE GENOMIC DNA]</scope>
    <source>
        <strain evidence="7 10">DSM 100021</strain>
    </source>
</reference>
<dbReference type="PANTHER" id="PTHR37422:SF17">
    <property type="entry name" value="O-ANTIGEN LIGASE"/>
    <property type="match status" value="1"/>
</dbReference>
<dbReference type="GO" id="GO:0016020">
    <property type="term" value="C:membrane"/>
    <property type="evidence" value="ECO:0007669"/>
    <property type="project" value="UniProtKB-SubCell"/>
</dbReference>
<feature type="transmembrane region" description="Helical" evidence="5">
    <location>
        <begin position="88"/>
        <end position="106"/>
    </location>
</feature>
<dbReference type="Proteomes" id="UP000544107">
    <property type="component" value="Unassembled WGS sequence"/>
</dbReference>
<feature type="transmembrane region" description="Helical" evidence="5">
    <location>
        <begin position="383"/>
        <end position="401"/>
    </location>
</feature>
<dbReference type="OrthoDB" id="4391260at2"/>
<evidence type="ECO:0000313" key="8">
    <source>
        <dbReference type="EMBL" id="OLP49064.1"/>
    </source>
</evidence>
<feature type="transmembrane region" description="Helical" evidence="5">
    <location>
        <begin position="330"/>
        <end position="349"/>
    </location>
</feature>
<keyword evidence="9" id="KW-1185">Reference proteome</keyword>
<comment type="subcellular location">
    <subcellularLocation>
        <location evidence="1">Membrane</location>
        <topology evidence="1">Multi-pass membrane protein</topology>
    </subcellularLocation>
</comment>
<name>A0A1Q9A398_9HYPH</name>
<dbReference type="InterPro" id="IPR051533">
    <property type="entry name" value="WaaL-like"/>
</dbReference>
<dbReference type="PANTHER" id="PTHR37422">
    <property type="entry name" value="TEICHURONIC ACID BIOSYNTHESIS PROTEIN TUAE"/>
    <property type="match status" value="1"/>
</dbReference>
<dbReference type="STRING" id="887144.BJF91_18330"/>
<evidence type="ECO:0000256" key="2">
    <source>
        <dbReference type="ARBA" id="ARBA00022692"/>
    </source>
</evidence>
<dbReference type="InterPro" id="IPR007016">
    <property type="entry name" value="O-antigen_ligase-rel_domated"/>
</dbReference>
<comment type="caution">
    <text evidence="8">The sequence shown here is derived from an EMBL/GenBank/DDBJ whole genome shotgun (WGS) entry which is preliminary data.</text>
</comment>
<feature type="domain" description="O-antigen ligase-related" evidence="6">
    <location>
        <begin position="188"/>
        <end position="337"/>
    </location>
</feature>
<dbReference type="AlphaFoldDB" id="A0A1Q9A398"/>
<dbReference type="Pfam" id="PF04932">
    <property type="entry name" value="Wzy_C"/>
    <property type="match status" value="1"/>
</dbReference>
<keyword evidence="2 5" id="KW-0812">Transmembrane</keyword>
<evidence type="ECO:0000313" key="7">
    <source>
        <dbReference type="EMBL" id="MBB4006049.1"/>
    </source>
</evidence>
<feature type="transmembrane region" description="Helical" evidence="5">
    <location>
        <begin position="356"/>
        <end position="377"/>
    </location>
</feature>
<dbReference type="RefSeq" id="WP_075614855.1">
    <property type="nucleotide sequence ID" value="NZ_JACIED010000001.1"/>
</dbReference>
<evidence type="ECO:0000259" key="6">
    <source>
        <dbReference type="Pfam" id="PF04932"/>
    </source>
</evidence>
<feature type="transmembrane region" description="Helical" evidence="5">
    <location>
        <begin position="118"/>
        <end position="136"/>
    </location>
</feature>
<dbReference type="EMBL" id="JACIED010000001">
    <property type="protein sequence ID" value="MBB4006049.1"/>
    <property type="molecule type" value="Genomic_DNA"/>
</dbReference>
<sequence length="432" mass="47998">MRISRVSLVEPGENSIYGVTAVSFSWLVFAYSARWGQIAILSYYGLWLSMIFVDYRRVLGPFYRYPWLMAFLAIAFLSVFWSNDPSSSARAFAQYMSHIACALVAARIIDTQTFLRGGLIGSVLVLLYSILFGEYLLDPLDGTVGFIGAFSSKNQLGLYASLGLFVAFSAVFLAKERERIWLAAAAMTVVLAIYCLYAALSATSVITIAAVIMVSLVLQMGMKLMPSNRVVLFVGGGLFFLVAGAAFVYGGGSDLILGLFGKDSTLTGRTYLWQQGMTVWSRNPIFGVGYQAYWRQGSSEPERLWAEFFIDSRQGFHFHNTYIEVAVENGVAGVLSLCAVLYTALFGHLRRLLTRVVDVDSSVMFGLMLLLVIRSFVEIDIIFAYQVGSFLMFFAAVRLTIKHQRSKRKVRLFSAEKNDLVSGSVAVRNWTT</sequence>
<organism evidence="8 9">
    <name type="scientific">Allorhizobium taibaishanense</name>
    <dbReference type="NCBI Taxonomy" id="887144"/>
    <lineage>
        <taxon>Bacteria</taxon>
        <taxon>Pseudomonadati</taxon>
        <taxon>Pseudomonadota</taxon>
        <taxon>Alphaproteobacteria</taxon>
        <taxon>Hyphomicrobiales</taxon>
        <taxon>Rhizobiaceae</taxon>
        <taxon>Rhizobium/Agrobacterium group</taxon>
        <taxon>Allorhizobium</taxon>
    </lineage>
</organism>
<feature type="transmembrane region" description="Helical" evidence="5">
    <location>
        <begin position="229"/>
        <end position="249"/>
    </location>
</feature>
<feature type="transmembrane region" description="Helical" evidence="5">
    <location>
        <begin position="156"/>
        <end position="173"/>
    </location>
</feature>
<feature type="transmembrane region" description="Helical" evidence="5">
    <location>
        <begin position="205"/>
        <end position="222"/>
    </location>
</feature>
<evidence type="ECO:0000256" key="4">
    <source>
        <dbReference type="ARBA" id="ARBA00023136"/>
    </source>
</evidence>